<dbReference type="RefSeq" id="YP_010755872.1">
    <property type="nucleotide sequence ID" value="NC_073474.1"/>
</dbReference>
<gene>
    <name evidence="2" type="primary">132</name>
    <name evidence="2" type="ORF">SEA_VANLEE_132</name>
</gene>
<evidence type="ECO:0000313" key="2">
    <source>
        <dbReference type="EMBL" id="QWS68248.1"/>
    </source>
</evidence>
<dbReference type="SUPFAM" id="SSF46689">
    <property type="entry name" value="Homeodomain-like"/>
    <property type="match status" value="1"/>
</dbReference>
<organism evidence="2 3">
    <name type="scientific">Gordonia phage VanLee</name>
    <dbReference type="NCBI Taxonomy" id="2845816"/>
    <lineage>
        <taxon>Viruses</taxon>
        <taxon>Duplodnaviria</taxon>
        <taxon>Heunggongvirae</taxon>
        <taxon>Uroviricota</taxon>
        <taxon>Caudoviricetes</taxon>
        <taxon>Kruegerviridae</taxon>
        <taxon>Vanleevirus</taxon>
        <taxon>Vanleevirus vanlee</taxon>
    </lineage>
</organism>
<dbReference type="Pfam" id="PF13384">
    <property type="entry name" value="HTH_23"/>
    <property type="match status" value="1"/>
</dbReference>
<feature type="region of interest" description="Disordered" evidence="1">
    <location>
        <begin position="1"/>
        <end position="27"/>
    </location>
</feature>
<dbReference type="EMBL" id="MZ028627">
    <property type="protein sequence ID" value="QWS68248.1"/>
    <property type="molecule type" value="Genomic_DNA"/>
</dbReference>
<dbReference type="InterPro" id="IPR009057">
    <property type="entry name" value="Homeodomain-like_sf"/>
</dbReference>
<evidence type="ECO:0000313" key="3">
    <source>
        <dbReference type="Proteomes" id="UP000683422"/>
    </source>
</evidence>
<dbReference type="GeneID" id="80020545"/>
<accession>A0A8F2D9T3</accession>
<dbReference type="Gene3D" id="1.10.10.60">
    <property type="entry name" value="Homeodomain-like"/>
    <property type="match status" value="1"/>
</dbReference>
<sequence>MSDVTTTLEELGAEVDELQQRSDDLRDRRKHAAARAYQDGVERKEICAALRITEPTLSKWLKEQGVRLGGRGN</sequence>
<evidence type="ECO:0000256" key="1">
    <source>
        <dbReference type="SAM" id="MobiDB-lite"/>
    </source>
</evidence>
<keyword evidence="3" id="KW-1185">Reference proteome</keyword>
<dbReference type="KEGG" id="vg:80020545"/>
<dbReference type="Proteomes" id="UP000683422">
    <property type="component" value="Segment"/>
</dbReference>
<feature type="compositionally biased region" description="Basic and acidic residues" evidence="1">
    <location>
        <begin position="18"/>
        <end position="27"/>
    </location>
</feature>
<name>A0A8F2D9T3_9CAUD</name>
<reference evidence="2" key="1">
    <citation type="submission" date="2021-04" db="EMBL/GenBank/DDBJ databases">
        <authorList>
            <person name="Barnhill K.B."/>
            <person name="Biggs A.M."/>
            <person name="Bland J."/>
            <person name="Choudhary H.M."/>
            <person name="Crogan R.E."/>
            <person name="Finocchiaro A.B."/>
            <person name="Franco V."/>
            <person name="Fuller T.A."/>
            <person name="Hanwacker C.G."/>
            <person name="Howard Z.E."/>
            <person name="Iqbal M."/>
            <person name="Mathew A.M."/>
            <person name="Miller S."/>
            <person name="Padhye S."/>
            <person name="Rainey E."/>
            <person name="Rodriguez A."/>
            <person name="Stewart E."/>
            <person name="Otero L.A."/>
            <person name="Chase M.A."/>
            <person name="Pollenz R.S."/>
            <person name="Garlena R.A."/>
            <person name="Russell D.A."/>
            <person name="Jacobs-Sera D."/>
            <person name="Hatfull G.F."/>
        </authorList>
    </citation>
    <scope>NUCLEOTIDE SEQUENCE</scope>
</reference>
<protein>
    <submittedName>
        <fullName evidence="2">DNA binding protein</fullName>
    </submittedName>
</protein>
<proteinExistence type="predicted"/>